<dbReference type="EMBL" id="RAYQ01000003">
    <property type="protein sequence ID" value="RKI93172.1"/>
    <property type="molecule type" value="Genomic_DNA"/>
</dbReference>
<dbReference type="RefSeq" id="WP_120467062.1">
    <property type="nucleotide sequence ID" value="NZ_RAYQ01000003.1"/>
</dbReference>
<name>A0A3A9AP51_9FIRM</name>
<evidence type="ECO:0000313" key="2">
    <source>
        <dbReference type="Proteomes" id="UP000280696"/>
    </source>
</evidence>
<accession>A0A3A9AP51</accession>
<dbReference type="OrthoDB" id="2039496at2"/>
<sequence length="138" mass="16575">MEKLFVYALLYSEGFDVWASYADTLDMLFIENLENEEYLSLEMMRPKEAVLHSISVMYGSEFDSEYFGKILMKSLQQIYENISIEVFAKKMYSLWKKLPQHICKEEPFFTLSYADDCLSYGDEYQCRQLYEKAMYYYD</sequence>
<dbReference type="AlphaFoldDB" id="A0A3A9AP51"/>
<evidence type="ECO:0000313" key="1">
    <source>
        <dbReference type="EMBL" id="RKI93172.1"/>
    </source>
</evidence>
<keyword evidence="2" id="KW-1185">Reference proteome</keyword>
<gene>
    <name evidence="1" type="ORF">D7V94_04110</name>
</gene>
<protein>
    <submittedName>
        <fullName evidence="1">Uncharacterized protein</fullName>
    </submittedName>
</protein>
<proteinExistence type="predicted"/>
<reference evidence="1 2" key="1">
    <citation type="submission" date="2018-09" db="EMBL/GenBank/DDBJ databases">
        <title>Murine metabolic-syndrome-specific gut microbial biobank.</title>
        <authorList>
            <person name="Liu C."/>
        </authorList>
    </citation>
    <scope>NUCLEOTIDE SEQUENCE [LARGE SCALE GENOMIC DNA]</scope>
    <source>
        <strain evidence="1 2">0.1xD8-82</strain>
    </source>
</reference>
<dbReference type="Proteomes" id="UP000280696">
    <property type="component" value="Unassembled WGS sequence"/>
</dbReference>
<organism evidence="1 2">
    <name type="scientific">Parablautia intestinalis</name>
    <dbReference type="NCBI Taxonomy" id="2320100"/>
    <lineage>
        <taxon>Bacteria</taxon>
        <taxon>Bacillati</taxon>
        <taxon>Bacillota</taxon>
        <taxon>Clostridia</taxon>
        <taxon>Lachnospirales</taxon>
        <taxon>Lachnospiraceae</taxon>
        <taxon>Parablautia</taxon>
    </lineage>
</organism>
<comment type="caution">
    <text evidence="1">The sequence shown here is derived from an EMBL/GenBank/DDBJ whole genome shotgun (WGS) entry which is preliminary data.</text>
</comment>